<feature type="region of interest" description="Disordered" evidence="8">
    <location>
        <begin position="18"/>
        <end position="42"/>
    </location>
</feature>
<comment type="similarity">
    <text evidence="2">Belongs to the ABC transporter superfamily.</text>
</comment>
<evidence type="ECO:0000256" key="7">
    <source>
        <dbReference type="ARBA" id="ARBA00023136"/>
    </source>
</evidence>
<protein>
    <submittedName>
        <fullName evidence="10">ABC transporter ATP-binding protein</fullName>
    </submittedName>
</protein>
<evidence type="ECO:0000256" key="4">
    <source>
        <dbReference type="ARBA" id="ARBA00022475"/>
    </source>
</evidence>
<dbReference type="RefSeq" id="WP_377416763.1">
    <property type="nucleotide sequence ID" value="NZ_JBHSPR010000001.1"/>
</dbReference>
<evidence type="ECO:0000256" key="5">
    <source>
        <dbReference type="ARBA" id="ARBA00022741"/>
    </source>
</evidence>
<dbReference type="Proteomes" id="UP001596203">
    <property type="component" value="Unassembled WGS sequence"/>
</dbReference>
<keyword evidence="3" id="KW-0813">Transport</keyword>
<dbReference type="NCBIfam" id="TIGR01727">
    <property type="entry name" value="oligo_HPY"/>
    <property type="match status" value="1"/>
</dbReference>
<keyword evidence="11" id="KW-1185">Reference proteome</keyword>
<feature type="domain" description="ABC transporter" evidence="9">
    <location>
        <begin position="50"/>
        <end position="299"/>
    </location>
</feature>
<evidence type="ECO:0000256" key="6">
    <source>
        <dbReference type="ARBA" id="ARBA00022840"/>
    </source>
</evidence>
<proteinExistence type="inferred from homology"/>
<dbReference type="PROSITE" id="PS00211">
    <property type="entry name" value="ABC_TRANSPORTER_1"/>
    <property type="match status" value="1"/>
</dbReference>
<dbReference type="SUPFAM" id="SSF52540">
    <property type="entry name" value="P-loop containing nucleoside triphosphate hydrolases"/>
    <property type="match status" value="1"/>
</dbReference>
<dbReference type="EMBL" id="JBHSPR010000001">
    <property type="protein sequence ID" value="MFC6015062.1"/>
    <property type="molecule type" value="Genomic_DNA"/>
</dbReference>
<keyword evidence="6 10" id="KW-0067">ATP-binding</keyword>
<dbReference type="PANTHER" id="PTHR43297">
    <property type="entry name" value="OLIGOPEPTIDE TRANSPORT ATP-BINDING PROTEIN APPD"/>
    <property type="match status" value="1"/>
</dbReference>
<dbReference type="GO" id="GO:0005524">
    <property type="term" value="F:ATP binding"/>
    <property type="evidence" value="ECO:0007669"/>
    <property type="project" value="UniProtKB-KW"/>
</dbReference>
<dbReference type="PANTHER" id="PTHR43297:SF2">
    <property type="entry name" value="DIPEPTIDE TRANSPORT ATP-BINDING PROTEIN DPPD"/>
    <property type="match status" value="1"/>
</dbReference>
<dbReference type="InterPro" id="IPR050388">
    <property type="entry name" value="ABC_Ni/Peptide_Import"/>
</dbReference>
<keyword evidence="7" id="KW-0472">Membrane</keyword>
<sequence>MVAISGVIRGLGARNRYGRKRSGNSGGVVNGGVATPQRSPDVDRPAALRIRGLDVTFTGRRGEVPAVRGVDLDIAAGEVLALLGESGSGKSVTARAVMGLLDTPGVRVGSDEIRVAGNDLAALGPDGVRKLRGDTMALVFQDALSALNPVLSIGDQLGEVFRIHRGSSRRAARAEAAELLRLVGIPAPERRVRDYPHQFSGGMRQRILIAMAVALGPRLLIADEPTTALDVTVQAQILELVDRLRRELGMGVLLITHDLGVAAELADRVAVMYAGRIVETGTVTEVLDGPAHPYTAALLRSVPDLEQPGDRLRPIPGSPPNLLALPTGCAFHPRCDRFTDECLADRPERRPLVTPGRTAACHHAQEAVDAAV</sequence>
<dbReference type="InterPro" id="IPR027417">
    <property type="entry name" value="P-loop_NTPase"/>
</dbReference>
<evidence type="ECO:0000256" key="1">
    <source>
        <dbReference type="ARBA" id="ARBA00004202"/>
    </source>
</evidence>
<dbReference type="InterPro" id="IPR013563">
    <property type="entry name" value="Oligopep_ABC_C"/>
</dbReference>
<dbReference type="CDD" id="cd03257">
    <property type="entry name" value="ABC_NikE_OppD_transporters"/>
    <property type="match status" value="1"/>
</dbReference>
<dbReference type="InterPro" id="IPR017871">
    <property type="entry name" value="ABC_transporter-like_CS"/>
</dbReference>
<dbReference type="PROSITE" id="PS50893">
    <property type="entry name" value="ABC_TRANSPORTER_2"/>
    <property type="match status" value="1"/>
</dbReference>
<dbReference type="Pfam" id="PF00005">
    <property type="entry name" value="ABC_tran"/>
    <property type="match status" value="1"/>
</dbReference>
<comment type="caution">
    <text evidence="10">The sequence shown here is derived from an EMBL/GenBank/DDBJ whole genome shotgun (WGS) entry which is preliminary data.</text>
</comment>
<accession>A0ABW1JZZ9</accession>
<gene>
    <name evidence="10" type="ORF">ACFP2T_02475</name>
</gene>
<dbReference type="InterPro" id="IPR003439">
    <property type="entry name" value="ABC_transporter-like_ATP-bd"/>
</dbReference>
<name>A0ABW1JZZ9_9ACTN</name>
<evidence type="ECO:0000256" key="3">
    <source>
        <dbReference type="ARBA" id="ARBA00022448"/>
    </source>
</evidence>
<keyword evidence="5" id="KW-0547">Nucleotide-binding</keyword>
<dbReference type="Pfam" id="PF08352">
    <property type="entry name" value="oligo_HPY"/>
    <property type="match status" value="1"/>
</dbReference>
<comment type="subcellular location">
    <subcellularLocation>
        <location evidence="1">Cell membrane</location>
        <topology evidence="1">Peripheral membrane protein</topology>
    </subcellularLocation>
</comment>
<dbReference type="InterPro" id="IPR003593">
    <property type="entry name" value="AAA+_ATPase"/>
</dbReference>
<dbReference type="Gene3D" id="3.40.50.300">
    <property type="entry name" value="P-loop containing nucleotide triphosphate hydrolases"/>
    <property type="match status" value="1"/>
</dbReference>
<organism evidence="10 11">
    <name type="scientific">Plantactinospora solaniradicis</name>
    <dbReference type="NCBI Taxonomy" id="1723736"/>
    <lineage>
        <taxon>Bacteria</taxon>
        <taxon>Bacillati</taxon>
        <taxon>Actinomycetota</taxon>
        <taxon>Actinomycetes</taxon>
        <taxon>Micromonosporales</taxon>
        <taxon>Micromonosporaceae</taxon>
        <taxon>Plantactinospora</taxon>
    </lineage>
</organism>
<evidence type="ECO:0000313" key="10">
    <source>
        <dbReference type="EMBL" id="MFC6015062.1"/>
    </source>
</evidence>
<evidence type="ECO:0000256" key="8">
    <source>
        <dbReference type="SAM" id="MobiDB-lite"/>
    </source>
</evidence>
<evidence type="ECO:0000313" key="11">
    <source>
        <dbReference type="Proteomes" id="UP001596203"/>
    </source>
</evidence>
<evidence type="ECO:0000259" key="9">
    <source>
        <dbReference type="PROSITE" id="PS50893"/>
    </source>
</evidence>
<evidence type="ECO:0000256" key="2">
    <source>
        <dbReference type="ARBA" id="ARBA00005417"/>
    </source>
</evidence>
<dbReference type="SMART" id="SM00382">
    <property type="entry name" value="AAA"/>
    <property type="match status" value="1"/>
</dbReference>
<reference evidence="11" key="1">
    <citation type="journal article" date="2019" name="Int. J. Syst. Evol. Microbiol.">
        <title>The Global Catalogue of Microorganisms (GCM) 10K type strain sequencing project: providing services to taxonomists for standard genome sequencing and annotation.</title>
        <authorList>
            <consortium name="The Broad Institute Genomics Platform"/>
            <consortium name="The Broad Institute Genome Sequencing Center for Infectious Disease"/>
            <person name="Wu L."/>
            <person name="Ma J."/>
        </authorList>
    </citation>
    <scope>NUCLEOTIDE SEQUENCE [LARGE SCALE GENOMIC DNA]</scope>
    <source>
        <strain evidence="11">ZS-35-S2</strain>
    </source>
</reference>
<keyword evidence="4" id="KW-1003">Cell membrane</keyword>